<accession>A0A2A6B917</accession>
<evidence type="ECO:0000313" key="2">
    <source>
        <dbReference type="Proteomes" id="UP000005239"/>
    </source>
</evidence>
<organism evidence="1 2">
    <name type="scientific">Pristionchus pacificus</name>
    <name type="common">Parasitic nematode worm</name>
    <dbReference type="NCBI Taxonomy" id="54126"/>
    <lineage>
        <taxon>Eukaryota</taxon>
        <taxon>Metazoa</taxon>
        <taxon>Ecdysozoa</taxon>
        <taxon>Nematoda</taxon>
        <taxon>Chromadorea</taxon>
        <taxon>Rhabditida</taxon>
        <taxon>Rhabditina</taxon>
        <taxon>Diplogasteromorpha</taxon>
        <taxon>Diplogasteroidea</taxon>
        <taxon>Neodiplogasteridae</taxon>
        <taxon>Pristionchus</taxon>
    </lineage>
</organism>
<sequence length="226" mass="26455">MRVSVSYLSLIRFFAIIRLIITIIATGFIFIQYPSVEELNNLAEFEQKKYKDESSYHLYIEQMLKFQKIEIDKQQNDQFWRSREIIRFQLKFGINSINILITALIWARAFANKKNCLPIYAILEDEDHFFQYAAFVSAINGAITLILWEGAFSDKRHYLSLYLLLETPLIVWGIHRASTNAPQEKADLYATISIVLIGCFVVVVVILGKRYMILKRRDRDARMLSL</sequence>
<keyword evidence="2" id="KW-1185">Reference proteome</keyword>
<dbReference type="EnsemblMetazoa" id="PPA28271.1">
    <property type="protein sequence ID" value="PPA28271.1"/>
    <property type="gene ID" value="WBGene00117825"/>
</dbReference>
<name>A0A2A6B917_PRIPA</name>
<evidence type="ECO:0000313" key="1">
    <source>
        <dbReference type="EnsemblMetazoa" id="PPA28271.1"/>
    </source>
</evidence>
<dbReference type="AlphaFoldDB" id="A0A2A6B917"/>
<dbReference type="Proteomes" id="UP000005239">
    <property type="component" value="Unassembled WGS sequence"/>
</dbReference>
<accession>A0A8R1UIU2</accession>
<reference evidence="2" key="1">
    <citation type="journal article" date="2008" name="Nat. Genet.">
        <title>The Pristionchus pacificus genome provides a unique perspective on nematode lifestyle and parasitism.</title>
        <authorList>
            <person name="Dieterich C."/>
            <person name="Clifton S.W."/>
            <person name="Schuster L.N."/>
            <person name="Chinwalla A."/>
            <person name="Delehaunty K."/>
            <person name="Dinkelacker I."/>
            <person name="Fulton L."/>
            <person name="Fulton R."/>
            <person name="Godfrey J."/>
            <person name="Minx P."/>
            <person name="Mitreva M."/>
            <person name="Roeseler W."/>
            <person name="Tian H."/>
            <person name="Witte H."/>
            <person name="Yang S.P."/>
            <person name="Wilson R.K."/>
            <person name="Sommer R.J."/>
        </authorList>
    </citation>
    <scope>NUCLEOTIDE SEQUENCE [LARGE SCALE GENOMIC DNA]</scope>
    <source>
        <strain evidence="2">PS312</strain>
    </source>
</reference>
<protein>
    <submittedName>
        <fullName evidence="1">Uncharacterized protein</fullName>
    </submittedName>
</protein>
<reference evidence="1" key="2">
    <citation type="submission" date="2022-06" db="UniProtKB">
        <authorList>
            <consortium name="EnsemblMetazoa"/>
        </authorList>
    </citation>
    <scope>IDENTIFICATION</scope>
    <source>
        <strain evidence="1">PS312</strain>
    </source>
</reference>
<gene>
    <name evidence="1" type="primary">WBGene00117825</name>
</gene>
<proteinExistence type="predicted"/>